<keyword evidence="4" id="KW-1185">Reference proteome</keyword>
<evidence type="ECO:0000313" key="4">
    <source>
        <dbReference type="Proteomes" id="UP000558192"/>
    </source>
</evidence>
<keyword evidence="1" id="KW-0732">Signal</keyword>
<feature type="domain" description="SCP" evidence="2">
    <location>
        <begin position="24"/>
        <end position="163"/>
    </location>
</feature>
<dbReference type="InterPro" id="IPR001283">
    <property type="entry name" value="CRISP-related"/>
</dbReference>
<dbReference type="Gene3D" id="3.40.33.10">
    <property type="entry name" value="CAP"/>
    <property type="match status" value="1"/>
</dbReference>
<dbReference type="InterPro" id="IPR018244">
    <property type="entry name" value="Allrgn_V5/Tpx1_CS"/>
</dbReference>
<dbReference type="PANTHER" id="PTHR10334">
    <property type="entry name" value="CYSTEINE-RICH SECRETORY PROTEIN-RELATED"/>
    <property type="match status" value="1"/>
</dbReference>
<dbReference type="SMART" id="SM00198">
    <property type="entry name" value="SCP"/>
    <property type="match status" value="1"/>
</dbReference>
<dbReference type="SUPFAM" id="SSF55797">
    <property type="entry name" value="PR-1-like"/>
    <property type="match status" value="1"/>
</dbReference>
<dbReference type="AlphaFoldDB" id="A0A7X5Y7F6"/>
<sequence>MRIRITILFSLALLSAGAPAAAQSWEAQALALHNRERAAFRVAPLAWDFGLAGAADAYASELVRTGRWGHSPKATRPGQGENLWMGTVGAYRIEEMVGGWIGERRWFRPGVFPEVSTTGNWIDVGHYTQMVSSRTTRVGCAVRSSGRWTYLVCRYSPSGNVDGRAMP</sequence>
<dbReference type="PRINTS" id="PR00837">
    <property type="entry name" value="V5TPXLIKE"/>
</dbReference>
<gene>
    <name evidence="3" type="ORF">GGQ97_002360</name>
</gene>
<evidence type="ECO:0000256" key="1">
    <source>
        <dbReference type="SAM" id="SignalP"/>
    </source>
</evidence>
<feature type="signal peptide" evidence="1">
    <location>
        <begin position="1"/>
        <end position="20"/>
    </location>
</feature>
<feature type="chain" id="PRO_5030937160" description="SCP domain-containing protein" evidence="1">
    <location>
        <begin position="21"/>
        <end position="167"/>
    </location>
</feature>
<dbReference type="EMBL" id="JAATJC010000001">
    <property type="protein sequence ID" value="NJC06567.1"/>
    <property type="molecule type" value="Genomic_DNA"/>
</dbReference>
<dbReference type="InterPro" id="IPR014044">
    <property type="entry name" value="CAP_dom"/>
</dbReference>
<dbReference type="RefSeq" id="WP_168069857.1">
    <property type="nucleotide sequence ID" value="NZ_JAATJC010000001.1"/>
</dbReference>
<evidence type="ECO:0000259" key="2">
    <source>
        <dbReference type="SMART" id="SM00198"/>
    </source>
</evidence>
<reference evidence="3 4" key="1">
    <citation type="submission" date="2020-03" db="EMBL/GenBank/DDBJ databases">
        <title>Genomic Encyclopedia of Type Strains, Phase IV (KMG-IV): sequencing the most valuable type-strain genomes for metagenomic binning, comparative biology and taxonomic classification.</title>
        <authorList>
            <person name="Goeker M."/>
        </authorList>
    </citation>
    <scope>NUCLEOTIDE SEQUENCE [LARGE SCALE GENOMIC DNA]</scope>
    <source>
        <strain evidence="3 4">DSM 16846</strain>
    </source>
</reference>
<evidence type="ECO:0000313" key="3">
    <source>
        <dbReference type="EMBL" id="NJC06567.1"/>
    </source>
</evidence>
<accession>A0A7X5Y7F6</accession>
<dbReference type="Proteomes" id="UP000558192">
    <property type="component" value="Unassembled WGS sequence"/>
</dbReference>
<dbReference type="Pfam" id="PF00188">
    <property type="entry name" value="CAP"/>
    <property type="match status" value="1"/>
</dbReference>
<organism evidence="3 4">
    <name type="scientific">Sphingomonas kaistensis</name>
    <dbReference type="NCBI Taxonomy" id="298708"/>
    <lineage>
        <taxon>Bacteria</taxon>
        <taxon>Pseudomonadati</taxon>
        <taxon>Pseudomonadota</taxon>
        <taxon>Alphaproteobacteria</taxon>
        <taxon>Sphingomonadales</taxon>
        <taxon>Sphingomonadaceae</taxon>
        <taxon>Sphingomonas</taxon>
    </lineage>
</organism>
<comment type="caution">
    <text evidence="3">The sequence shown here is derived from an EMBL/GenBank/DDBJ whole genome shotgun (WGS) entry which is preliminary data.</text>
</comment>
<name>A0A7X5Y7F6_9SPHN</name>
<dbReference type="InterPro" id="IPR035940">
    <property type="entry name" value="CAP_sf"/>
</dbReference>
<proteinExistence type="predicted"/>
<dbReference type="GO" id="GO:0005576">
    <property type="term" value="C:extracellular region"/>
    <property type="evidence" value="ECO:0007669"/>
    <property type="project" value="InterPro"/>
</dbReference>
<dbReference type="PROSITE" id="PS01010">
    <property type="entry name" value="CRISP_2"/>
    <property type="match status" value="1"/>
</dbReference>
<protein>
    <recommendedName>
        <fullName evidence="2">SCP domain-containing protein</fullName>
    </recommendedName>
</protein>